<dbReference type="OrthoDB" id="10333635at2759"/>
<dbReference type="EMBL" id="JABFAI010000619">
    <property type="protein sequence ID" value="KAF4943237.1"/>
    <property type="molecule type" value="Genomic_DNA"/>
</dbReference>
<reference evidence="1" key="1">
    <citation type="journal article" date="2020" name="BMC Genomics">
        <title>Correction to: Identification and distribution of gene clusters required for synthesis of sphingolipid metabolism inhibitors in diverse species of the filamentous fungus Fusarium.</title>
        <authorList>
            <person name="Kim H.S."/>
            <person name="Lohmar J.M."/>
            <person name="Busman M."/>
            <person name="Brown D.W."/>
            <person name="Naumann T.A."/>
            <person name="Divon H.H."/>
            <person name="Lysoe E."/>
            <person name="Uhlig S."/>
            <person name="Proctor R.H."/>
        </authorList>
    </citation>
    <scope>NUCLEOTIDE SEQUENCE</scope>
    <source>
        <strain evidence="1">NRRL 45417</strain>
    </source>
</reference>
<sequence length="76" mass="8584">MPHLRKSKHSDCQSHTILTPPEPYAEAITYKCTLPTEEPAITRITRPLPFAETLTENLAWASAFIDRAAHLNEARL</sequence>
<accession>A0A8H4SPC3</accession>
<dbReference type="AlphaFoldDB" id="A0A8H4SPC3"/>
<protein>
    <submittedName>
        <fullName evidence="1">Uncharacterized protein</fullName>
    </submittedName>
</protein>
<reference evidence="1" key="2">
    <citation type="submission" date="2020-05" db="EMBL/GenBank/DDBJ databases">
        <authorList>
            <person name="Kim H.-S."/>
            <person name="Proctor R.H."/>
            <person name="Brown D.W."/>
        </authorList>
    </citation>
    <scope>NUCLEOTIDE SEQUENCE</scope>
    <source>
        <strain evidence="1">NRRL 45417</strain>
    </source>
</reference>
<name>A0A8H4SPC3_9HYPO</name>
<keyword evidence="2" id="KW-1185">Reference proteome</keyword>
<evidence type="ECO:0000313" key="2">
    <source>
        <dbReference type="Proteomes" id="UP000604273"/>
    </source>
</evidence>
<organism evidence="1 2">
    <name type="scientific">Fusarium gaditjirri</name>
    <dbReference type="NCBI Taxonomy" id="282569"/>
    <lineage>
        <taxon>Eukaryota</taxon>
        <taxon>Fungi</taxon>
        <taxon>Dikarya</taxon>
        <taxon>Ascomycota</taxon>
        <taxon>Pezizomycotina</taxon>
        <taxon>Sordariomycetes</taxon>
        <taxon>Hypocreomycetidae</taxon>
        <taxon>Hypocreales</taxon>
        <taxon>Nectriaceae</taxon>
        <taxon>Fusarium</taxon>
        <taxon>Fusarium nisikadoi species complex</taxon>
    </lineage>
</organism>
<gene>
    <name evidence="1" type="ORF">FGADI_13542</name>
</gene>
<proteinExistence type="predicted"/>
<comment type="caution">
    <text evidence="1">The sequence shown here is derived from an EMBL/GenBank/DDBJ whole genome shotgun (WGS) entry which is preliminary data.</text>
</comment>
<dbReference type="Proteomes" id="UP000604273">
    <property type="component" value="Unassembled WGS sequence"/>
</dbReference>
<evidence type="ECO:0000313" key="1">
    <source>
        <dbReference type="EMBL" id="KAF4943237.1"/>
    </source>
</evidence>